<feature type="transmembrane region" description="Helical" evidence="1">
    <location>
        <begin position="15"/>
        <end position="35"/>
    </location>
</feature>
<keyword evidence="3" id="KW-1185">Reference proteome</keyword>
<name>G0XNR4_9CAUD</name>
<gene>
    <name evidence="2" type="ORF">gp16.1</name>
</gene>
<protein>
    <submittedName>
        <fullName evidence="2">Uncharacterized protein</fullName>
    </submittedName>
</protein>
<keyword evidence="1" id="KW-1133">Transmembrane helix</keyword>
<feature type="transmembrane region" description="Helical" evidence="1">
    <location>
        <begin position="42"/>
        <end position="64"/>
    </location>
</feature>
<dbReference type="RefSeq" id="YP_004782144.1">
    <property type="nucleotide sequence ID" value="NC_015933.1"/>
</dbReference>
<proteinExistence type="predicted"/>
<keyword evidence="1" id="KW-0472">Membrane</keyword>
<evidence type="ECO:0000313" key="3">
    <source>
        <dbReference type="Proteomes" id="UP000008899"/>
    </source>
</evidence>
<evidence type="ECO:0000256" key="1">
    <source>
        <dbReference type="SAM" id="Phobius"/>
    </source>
</evidence>
<dbReference type="Proteomes" id="UP000008899">
    <property type="component" value="Segment"/>
</dbReference>
<dbReference type="GeneID" id="11117629"/>
<organism evidence="2 3">
    <name type="scientific">Escherichia phage vB_EcoP_G7C</name>
    <dbReference type="NCBI Taxonomy" id="1054461"/>
    <lineage>
        <taxon>Viruses</taxon>
        <taxon>Duplodnaviria</taxon>
        <taxon>Heunggongvirae</taxon>
        <taxon>Uroviricota</taxon>
        <taxon>Caudoviricetes</taxon>
        <taxon>Schitoviridae</taxon>
        <taxon>Enquatrovirinae</taxon>
        <taxon>Gamaleyavirus</taxon>
        <taxon>Gamaleyavirus G7C</taxon>
    </lineage>
</organism>
<dbReference type="OrthoDB" id="27958at10239"/>
<dbReference type="KEGG" id="vg:11117629"/>
<keyword evidence="1" id="KW-0812">Transmembrane</keyword>
<evidence type="ECO:0000313" key="2">
    <source>
        <dbReference type="EMBL" id="AEL79625.1"/>
    </source>
</evidence>
<accession>G0XNR4</accession>
<sequence length="68" mass="7787">MFCLEVVNMTDIYDVITKTVLIVLSAIVVFTIANVHKSKFSYCYYGAYSAGCFVLAGWIAYWIYRINN</sequence>
<dbReference type="EMBL" id="HQ259105">
    <property type="protein sequence ID" value="AEL79625.1"/>
    <property type="molecule type" value="Genomic_DNA"/>
</dbReference>
<reference evidence="2 3" key="1">
    <citation type="journal article" date="2012" name="Virology">
        <title>Isolation and characterization of a novel indigenous intestinal N4-related coliphage vB_EcoP_G7C.</title>
        <authorList>
            <person name="Kulikov E."/>
            <person name="Kropinski A.M."/>
            <person name="Golomidova A."/>
            <person name="Lingohr E."/>
            <person name="Govorun V."/>
            <person name="Serebryakova M."/>
            <person name="Prokhorov N."/>
            <person name="Letarova M."/>
            <person name="Manykin A."/>
            <person name="Strotskaya A."/>
            <person name="Letarov A."/>
        </authorList>
    </citation>
    <scope>NUCLEOTIDE SEQUENCE [LARGE SCALE GENOMIC DNA]</scope>
    <source>
        <strain evidence="2">G7C</strain>
    </source>
</reference>